<evidence type="ECO:0000256" key="4">
    <source>
        <dbReference type="ARBA" id="ARBA00023033"/>
    </source>
</evidence>
<keyword evidence="4" id="KW-0503">Monooxygenase</keyword>
<dbReference type="Pfam" id="PF00296">
    <property type="entry name" value="Bac_luciferase"/>
    <property type="match status" value="1"/>
</dbReference>
<dbReference type="OrthoDB" id="7239898at2"/>
<organism evidence="6 7">
    <name type="scientific">Stutzerimonas stutzeri</name>
    <name type="common">Pseudomonas stutzeri</name>
    <dbReference type="NCBI Taxonomy" id="316"/>
    <lineage>
        <taxon>Bacteria</taxon>
        <taxon>Pseudomonadati</taxon>
        <taxon>Pseudomonadota</taxon>
        <taxon>Gammaproteobacteria</taxon>
        <taxon>Pseudomonadales</taxon>
        <taxon>Pseudomonadaceae</taxon>
        <taxon>Stutzerimonas</taxon>
    </lineage>
</organism>
<name>A0A0D9ARR0_STUST</name>
<dbReference type="SUPFAM" id="SSF51679">
    <property type="entry name" value="Bacterial luciferase-like"/>
    <property type="match status" value="1"/>
</dbReference>
<dbReference type="RefSeq" id="WP_045162226.1">
    <property type="nucleotide sequence ID" value="NZ_JYHV01000017.1"/>
</dbReference>
<evidence type="ECO:0000259" key="5">
    <source>
        <dbReference type="Pfam" id="PF00296"/>
    </source>
</evidence>
<sequence length="320" mass="35443">MMSEKRVPPHGLVDSVFAKVFVPGKLTFGLLAPLEGYPLSDTPTMAEHTELAALADDLGFAALWLRDVPLRDPAFGDVAQIYDSMVYATWLAAATRRIAIGTAGVILPLRDPIAVAKQALSVDQLSQGRFLLGVSTGDRPSEYPAFGADFDNRESRFRDAYAVIRAVSNGSFPIHKSSHYGRLDGTLDLVPKAFHARLPMLAVGRCGQELTWLAEHMDGWIWHQSNLEQLPSLISLWQSACGPEAFKPYGYGTFFELDKDPNTPIRWGRGLRGGRNALISLWQRQRDQGVSHIALNMRVSHRSVKESIQELAEYVLPLFA</sequence>
<dbReference type="EMBL" id="JYHV01000017">
    <property type="protein sequence ID" value="KJH82086.1"/>
    <property type="molecule type" value="Genomic_DNA"/>
</dbReference>
<keyword evidence="2" id="KW-0288">FMN</keyword>
<dbReference type="PANTHER" id="PTHR30011">
    <property type="entry name" value="ALKANESULFONATE MONOOXYGENASE-RELATED"/>
    <property type="match status" value="1"/>
</dbReference>
<dbReference type="GO" id="GO:0004497">
    <property type="term" value="F:monooxygenase activity"/>
    <property type="evidence" value="ECO:0007669"/>
    <property type="project" value="UniProtKB-KW"/>
</dbReference>
<dbReference type="AlphaFoldDB" id="A0A0D9ARR0"/>
<dbReference type="InterPro" id="IPR020020">
    <property type="entry name" value="Luciferase-type_oxidoreductase"/>
</dbReference>
<protein>
    <submittedName>
        <fullName evidence="6">Luciferase</fullName>
    </submittedName>
</protein>
<evidence type="ECO:0000256" key="3">
    <source>
        <dbReference type="ARBA" id="ARBA00023002"/>
    </source>
</evidence>
<dbReference type="Gene3D" id="3.20.20.30">
    <property type="entry name" value="Luciferase-like domain"/>
    <property type="match status" value="1"/>
</dbReference>
<proteinExistence type="predicted"/>
<dbReference type="GO" id="GO:0016705">
    <property type="term" value="F:oxidoreductase activity, acting on paired donors, with incorporation or reduction of molecular oxygen"/>
    <property type="evidence" value="ECO:0007669"/>
    <property type="project" value="InterPro"/>
</dbReference>
<dbReference type="PATRIC" id="fig|316.101.peg.2286"/>
<dbReference type="NCBIfam" id="TIGR03571">
    <property type="entry name" value="lucif_BA3436"/>
    <property type="match status" value="1"/>
</dbReference>
<evidence type="ECO:0000256" key="1">
    <source>
        <dbReference type="ARBA" id="ARBA00022630"/>
    </source>
</evidence>
<dbReference type="InterPro" id="IPR051260">
    <property type="entry name" value="Diverse_substr_monoxygenases"/>
</dbReference>
<dbReference type="PANTHER" id="PTHR30011:SF16">
    <property type="entry name" value="C2H2 FINGER DOMAIN TRANSCRIPTION FACTOR (EUROFUNG)-RELATED"/>
    <property type="match status" value="1"/>
</dbReference>
<accession>A0A0D9ARR0</accession>
<gene>
    <name evidence="6" type="ORF">UF78_10815</name>
</gene>
<keyword evidence="3" id="KW-0560">Oxidoreductase</keyword>
<dbReference type="Proteomes" id="UP000032487">
    <property type="component" value="Unassembled WGS sequence"/>
</dbReference>
<keyword evidence="1" id="KW-0285">Flavoprotein</keyword>
<evidence type="ECO:0000313" key="7">
    <source>
        <dbReference type="Proteomes" id="UP000032487"/>
    </source>
</evidence>
<reference evidence="6 7" key="1">
    <citation type="submission" date="2015-02" db="EMBL/GenBank/DDBJ databases">
        <title>Draft genome sequence of Pseudomonas stutzeri NT0128 isolated from wheat (Triticum turgidum) rhizosphere.</title>
        <authorList>
            <person name="Tovi N."/>
            <person name="Frenk S."/>
            <person name="Hadar Y."/>
            <person name="Minz D."/>
        </authorList>
    </citation>
    <scope>NUCLEOTIDE SEQUENCE [LARGE SCALE GENOMIC DNA]</scope>
    <source>
        <strain evidence="6 7">NT0128</strain>
    </source>
</reference>
<comment type="caution">
    <text evidence="6">The sequence shown here is derived from an EMBL/GenBank/DDBJ whole genome shotgun (WGS) entry which is preliminary data.</text>
</comment>
<evidence type="ECO:0000256" key="2">
    <source>
        <dbReference type="ARBA" id="ARBA00022643"/>
    </source>
</evidence>
<feature type="domain" description="Luciferase-like" evidence="5">
    <location>
        <begin position="28"/>
        <end position="238"/>
    </location>
</feature>
<evidence type="ECO:0000313" key="6">
    <source>
        <dbReference type="EMBL" id="KJH82086.1"/>
    </source>
</evidence>
<dbReference type="InterPro" id="IPR011251">
    <property type="entry name" value="Luciferase-like_dom"/>
</dbReference>
<dbReference type="InterPro" id="IPR036661">
    <property type="entry name" value="Luciferase-like_sf"/>
</dbReference>